<keyword evidence="6 7" id="KW-0456">Lyase</keyword>
<dbReference type="Gene3D" id="3.30.70.1230">
    <property type="entry name" value="Nucleotide cyclase"/>
    <property type="match status" value="1"/>
</dbReference>
<feature type="domain" description="Guanylate cyclase" evidence="8">
    <location>
        <begin position="338"/>
        <end position="464"/>
    </location>
</feature>
<evidence type="ECO:0000256" key="1">
    <source>
        <dbReference type="ARBA" id="ARBA00004370"/>
    </source>
</evidence>
<name>A0AAW2ZDQ5_9EUKA</name>
<dbReference type="GO" id="GO:0016020">
    <property type="term" value="C:membrane"/>
    <property type="evidence" value="ECO:0007669"/>
    <property type="project" value="UniProtKB-SubCell"/>
</dbReference>
<comment type="caution">
    <text evidence="9">The sequence shown here is derived from an EMBL/GenBank/DDBJ whole genome shotgun (WGS) entry which is preliminary data.</text>
</comment>
<dbReference type="PANTHER" id="PTHR11920:SF335">
    <property type="entry name" value="GUANYLATE CYCLASE"/>
    <property type="match status" value="1"/>
</dbReference>
<evidence type="ECO:0000313" key="10">
    <source>
        <dbReference type="Proteomes" id="UP001431209"/>
    </source>
</evidence>
<proteinExistence type="inferred from homology"/>
<comment type="subcellular location">
    <subcellularLocation>
        <location evidence="1">Membrane</location>
    </subcellularLocation>
</comment>
<dbReference type="EMBL" id="JAOPGA020001388">
    <property type="protein sequence ID" value="KAL0487938.1"/>
    <property type="molecule type" value="Genomic_DNA"/>
</dbReference>
<dbReference type="InterPro" id="IPR029016">
    <property type="entry name" value="GAF-like_dom_sf"/>
</dbReference>
<dbReference type="GO" id="GO:0035556">
    <property type="term" value="P:intracellular signal transduction"/>
    <property type="evidence" value="ECO:0007669"/>
    <property type="project" value="InterPro"/>
</dbReference>
<gene>
    <name evidence="9" type="ORF">AKO1_015276</name>
</gene>
<evidence type="ECO:0000256" key="7">
    <source>
        <dbReference type="RuleBase" id="RU000405"/>
    </source>
</evidence>
<evidence type="ECO:0000259" key="8">
    <source>
        <dbReference type="PROSITE" id="PS50125"/>
    </source>
</evidence>
<dbReference type="Pfam" id="PF01590">
    <property type="entry name" value="GAF"/>
    <property type="match status" value="2"/>
</dbReference>
<accession>A0AAW2ZDQ5</accession>
<dbReference type="AlphaFoldDB" id="A0AAW2ZDQ5"/>
<keyword evidence="10" id="KW-1185">Reference proteome</keyword>
<dbReference type="SMART" id="SM00044">
    <property type="entry name" value="CYCc"/>
    <property type="match status" value="1"/>
</dbReference>
<dbReference type="GO" id="GO:0000166">
    <property type="term" value="F:nucleotide binding"/>
    <property type="evidence" value="ECO:0007669"/>
    <property type="project" value="UniProtKB-KW"/>
</dbReference>
<dbReference type="SUPFAM" id="SSF55781">
    <property type="entry name" value="GAF domain-like"/>
    <property type="match status" value="2"/>
</dbReference>
<dbReference type="Proteomes" id="UP001431209">
    <property type="component" value="Unassembled WGS sequence"/>
</dbReference>
<dbReference type="InterPro" id="IPR050401">
    <property type="entry name" value="Cyclic_nucleotide_synthase"/>
</dbReference>
<evidence type="ECO:0000256" key="3">
    <source>
        <dbReference type="ARBA" id="ARBA00022741"/>
    </source>
</evidence>
<dbReference type="PROSITE" id="PS50125">
    <property type="entry name" value="GUANYLATE_CYCLASE_2"/>
    <property type="match status" value="1"/>
</dbReference>
<evidence type="ECO:0000256" key="5">
    <source>
        <dbReference type="ARBA" id="ARBA00023136"/>
    </source>
</evidence>
<dbReference type="SUPFAM" id="SSF55073">
    <property type="entry name" value="Nucleotide cyclase"/>
    <property type="match status" value="1"/>
</dbReference>
<dbReference type="InterPro" id="IPR029787">
    <property type="entry name" value="Nucleotide_cyclase"/>
</dbReference>
<dbReference type="InterPro" id="IPR003018">
    <property type="entry name" value="GAF"/>
</dbReference>
<protein>
    <submittedName>
        <fullName evidence="9">Adenylate cyclase</fullName>
    </submittedName>
</protein>
<keyword evidence="4" id="KW-1133">Transmembrane helix</keyword>
<dbReference type="Gene3D" id="3.30.450.40">
    <property type="match status" value="2"/>
</dbReference>
<reference evidence="9 10" key="1">
    <citation type="submission" date="2024-03" db="EMBL/GenBank/DDBJ databases">
        <title>The Acrasis kona genome and developmental transcriptomes reveal deep origins of eukaryotic multicellular pathways.</title>
        <authorList>
            <person name="Sheikh S."/>
            <person name="Fu C.-J."/>
            <person name="Brown M.W."/>
            <person name="Baldauf S.L."/>
        </authorList>
    </citation>
    <scope>NUCLEOTIDE SEQUENCE [LARGE SCALE GENOMIC DNA]</scope>
    <source>
        <strain evidence="9 10">ATCC MYA-3509</strain>
    </source>
</reference>
<evidence type="ECO:0000313" key="9">
    <source>
        <dbReference type="EMBL" id="KAL0487938.1"/>
    </source>
</evidence>
<dbReference type="PANTHER" id="PTHR11920">
    <property type="entry name" value="GUANYLYL CYCLASE"/>
    <property type="match status" value="1"/>
</dbReference>
<keyword evidence="2" id="KW-0812">Transmembrane</keyword>
<comment type="similarity">
    <text evidence="7">Belongs to the adenylyl cyclase class-4/guanylyl cyclase family.</text>
</comment>
<dbReference type="InterPro" id="IPR001054">
    <property type="entry name" value="A/G_cyclase"/>
</dbReference>
<dbReference type="Pfam" id="PF00211">
    <property type="entry name" value="Guanylate_cyc"/>
    <property type="match status" value="1"/>
</dbReference>
<sequence>MKVGVTMIPLVDKHRLWYKSSQGLGKLNSMCRNHAFCSYAIKMQEPLILRDTLLNPEFADNPLVVNPPHIRFYAGVQLTTSDGFNIGTLCCADGQPKPTFGDDGEIDFLKQMAKIVLRELELNKKLLMSQQSATMQINATKFSQEAMGASGLNTVFELAVVTVAENIDVDYINIIEITPNEIDGYHVHSSFGFDEINRSFGKNHSLLSMVNAAALKGDTLIIDDIQDPDVCDFEQPSLMVSAGLRSVLCSVIKKDEKVKYMIACYKKEKYFWSEDEVGFLDSMAKSISGVVERQAYESQIAADNQKSDNLLLNILPKPIFQRLKLSETNIADGIASATILFADIVGFTELSSKVTPKELVGFLNLIFSSFDRIAQRLGCEKVKTIGDCYLCCAGLLSHEDDHAETILNFALEALDELQSDKFKTKHINMRIGINTGPVVAGVIGLDKFVYDIWGDAVNIASRMESHGAPGKIQISKKTYDSLVHQKAVNKFNIVERGLQKIKGKGEMRTYWVEKKQN</sequence>
<dbReference type="InterPro" id="IPR018297">
    <property type="entry name" value="A/G_cyclase_CS"/>
</dbReference>
<evidence type="ECO:0000256" key="2">
    <source>
        <dbReference type="ARBA" id="ARBA00022692"/>
    </source>
</evidence>
<dbReference type="GO" id="GO:0009190">
    <property type="term" value="P:cyclic nucleotide biosynthetic process"/>
    <property type="evidence" value="ECO:0007669"/>
    <property type="project" value="InterPro"/>
</dbReference>
<evidence type="ECO:0000256" key="4">
    <source>
        <dbReference type="ARBA" id="ARBA00022989"/>
    </source>
</evidence>
<dbReference type="CDD" id="cd07302">
    <property type="entry name" value="CHD"/>
    <property type="match status" value="1"/>
</dbReference>
<dbReference type="PROSITE" id="PS00452">
    <property type="entry name" value="GUANYLATE_CYCLASE_1"/>
    <property type="match status" value="1"/>
</dbReference>
<dbReference type="GO" id="GO:0016849">
    <property type="term" value="F:phosphorus-oxygen lyase activity"/>
    <property type="evidence" value="ECO:0007669"/>
    <property type="project" value="InterPro"/>
</dbReference>
<organism evidence="9 10">
    <name type="scientific">Acrasis kona</name>
    <dbReference type="NCBI Taxonomy" id="1008807"/>
    <lineage>
        <taxon>Eukaryota</taxon>
        <taxon>Discoba</taxon>
        <taxon>Heterolobosea</taxon>
        <taxon>Tetramitia</taxon>
        <taxon>Eutetramitia</taxon>
        <taxon>Acrasidae</taxon>
        <taxon>Acrasis</taxon>
    </lineage>
</organism>
<keyword evidence="3" id="KW-0547">Nucleotide-binding</keyword>
<keyword evidence="5" id="KW-0472">Membrane</keyword>
<evidence type="ECO:0000256" key="6">
    <source>
        <dbReference type="ARBA" id="ARBA00023239"/>
    </source>
</evidence>